<dbReference type="Proteomes" id="UP000310541">
    <property type="component" value="Unassembled WGS sequence"/>
</dbReference>
<evidence type="ECO:0000313" key="6">
    <source>
        <dbReference type="Proteomes" id="UP000310541"/>
    </source>
</evidence>
<dbReference type="Gene3D" id="3.40.50.300">
    <property type="entry name" value="P-loop containing nucleotide triphosphate hydrolases"/>
    <property type="match status" value="1"/>
</dbReference>
<dbReference type="Pfam" id="PF00005">
    <property type="entry name" value="ABC_tran"/>
    <property type="match status" value="1"/>
</dbReference>
<proteinExistence type="predicted"/>
<dbReference type="InterPro" id="IPR017871">
    <property type="entry name" value="ABC_transporter-like_CS"/>
</dbReference>
<reference evidence="5 6" key="1">
    <citation type="submission" date="2019-04" db="EMBL/GenBank/DDBJ databases">
        <title>Genome sequence of Bacillus hwajinpoensis strain Y2.</title>
        <authorList>
            <person name="Fair J.L."/>
            <person name="Maclea K.S."/>
        </authorList>
    </citation>
    <scope>NUCLEOTIDE SEQUENCE [LARGE SCALE GENOMIC DNA]</scope>
    <source>
        <strain evidence="5 6">Y2</strain>
    </source>
</reference>
<keyword evidence="1" id="KW-0813">Transport</keyword>
<evidence type="ECO:0000256" key="1">
    <source>
        <dbReference type="ARBA" id="ARBA00022448"/>
    </source>
</evidence>
<accession>A0A4U1MME1</accession>
<dbReference type="InterPro" id="IPR003593">
    <property type="entry name" value="AAA+_ATPase"/>
</dbReference>
<dbReference type="CDD" id="cd03293">
    <property type="entry name" value="ABC_NrtD_SsuB_transporters"/>
    <property type="match status" value="1"/>
</dbReference>
<keyword evidence="2" id="KW-0547">Nucleotide-binding</keyword>
<evidence type="ECO:0000313" key="5">
    <source>
        <dbReference type="EMBL" id="TKD71846.1"/>
    </source>
</evidence>
<dbReference type="InterPro" id="IPR050166">
    <property type="entry name" value="ABC_transporter_ATP-bind"/>
</dbReference>
<evidence type="ECO:0000259" key="4">
    <source>
        <dbReference type="PROSITE" id="PS50893"/>
    </source>
</evidence>
<dbReference type="PROSITE" id="PS00211">
    <property type="entry name" value="ABC_TRANSPORTER_1"/>
    <property type="match status" value="1"/>
</dbReference>
<comment type="caution">
    <text evidence="5">The sequence shown here is derived from an EMBL/GenBank/DDBJ whole genome shotgun (WGS) entry which is preliminary data.</text>
</comment>
<evidence type="ECO:0000256" key="3">
    <source>
        <dbReference type="ARBA" id="ARBA00022840"/>
    </source>
</evidence>
<dbReference type="PROSITE" id="PS50893">
    <property type="entry name" value="ABC_TRANSPORTER_2"/>
    <property type="match status" value="1"/>
</dbReference>
<dbReference type="PANTHER" id="PTHR42788:SF13">
    <property type="entry name" value="ALIPHATIC SULFONATES IMPORT ATP-BINDING PROTEIN SSUB"/>
    <property type="match status" value="1"/>
</dbReference>
<dbReference type="GO" id="GO:0005524">
    <property type="term" value="F:ATP binding"/>
    <property type="evidence" value="ECO:0007669"/>
    <property type="project" value="UniProtKB-KW"/>
</dbReference>
<organism evidence="5 6">
    <name type="scientific">Guptibacillus hwajinpoensis</name>
    <dbReference type="NCBI Taxonomy" id="208199"/>
    <lineage>
        <taxon>Bacteria</taxon>
        <taxon>Bacillati</taxon>
        <taxon>Bacillota</taxon>
        <taxon>Bacilli</taxon>
        <taxon>Bacillales</taxon>
        <taxon>Guptibacillaceae</taxon>
        <taxon>Guptibacillus</taxon>
    </lineage>
</organism>
<dbReference type="InterPro" id="IPR027417">
    <property type="entry name" value="P-loop_NTPase"/>
</dbReference>
<dbReference type="InterPro" id="IPR003439">
    <property type="entry name" value="ABC_transporter-like_ATP-bd"/>
</dbReference>
<feature type="domain" description="ABC transporter" evidence="4">
    <location>
        <begin position="18"/>
        <end position="246"/>
    </location>
</feature>
<dbReference type="PANTHER" id="PTHR42788">
    <property type="entry name" value="TAURINE IMPORT ATP-BINDING PROTEIN-RELATED"/>
    <property type="match status" value="1"/>
</dbReference>
<dbReference type="SUPFAM" id="SSF52540">
    <property type="entry name" value="P-loop containing nucleoside triphosphate hydrolases"/>
    <property type="match status" value="1"/>
</dbReference>
<dbReference type="OrthoDB" id="9802264at2"/>
<dbReference type="EMBL" id="SWFM01000001">
    <property type="protein sequence ID" value="TKD71846.1"/>
    <property type="molecule type" value="Genomic_DNA"/>
</dbReference>
<evidence type="ECO:0000256" key="2">
    <source>
        <dbReference type="ARBA" id="ARBA00022741"/>
    </source>
</evidence>
<dbReference type="GO" id="GO:0016887">
    <property type="term" value="F:ATP hydrolysis activity"/>
    <property type="evidence" value="ECO:0007669"/>
    <property type="project" value="InterPro"/>
</dbReference>
<name>A0A4U1MME1_9BACL</name>
<keyword evidence="3 5" id="KW-0067">ATP-binding</keyword>
<dbReference type="SMART" id="SM00382">
    <property type="entry name" value="AAA"/>
    <property type="match status" value="1"/>
</dbReference>
<protein>
    <submittedName>
        <fullName evidence="5">ABC transporter ATP-binding protein</fullName>
    </submittedName>
</protein>
<sequence>MGLFITIERGECKMASVVQLENVSFGYRDHSSILQDIDFSINENSFVSILGPSGCGKSTLLNLIAGFLPNYSGSIQIEGKPVKKPSKDQGFVFQDLALFPWLTVFKNVEFGLRMQNIPKGTREVKVRDMIELVGLTAYSSFPISSLSGGMKQRVALARTLVTEPGLLLLDEPFSALDAQTRDVLQEELLTLHNNVKTTTILVTHSIDEAIYLSDQIVLLSKNGSVKEIVNIDLEKPRDRSSSHYNEYQRKLYEFLRNERQSLNEGVI</sequence>
<gene>
    <name evidence="5" type="ORF">FBF83_03330</name>
</gene>
<dbReference type="AlphaFoldDB" id="A0A4U1MME1"/>